<dbReference type="PANTHER" id="PTHR12243:SF69">
    <property type="entry name" value="SI:CH73-59F11.3"/>
    <property type="match status" value="1"/>
</dbReference>
<keyword evidence="1" id="KW-0539">Nucleus</keyword>
<dbReference type="GO" id="GO:0006357">
    <property type="term" value="P:regulation of transcription by RNA polymerase II"/>
    <property type="evidence" value="ECO:0007669"/>
    <property type="project" value="TreeGrafter"/>
</dbReference>
<dbReference type="Pfam" id="PF10545">
    <property type="entry name" value="MADF_DNA_bdg"/>
    <property type="match status" value="2"/>
</dbReference>
<dbReference type="PROSITE" id="PS51031">
    <property type="entry name" value="BESS"/>
    <property type="match status" value="1"/>
</dbReference>
<dbReference type="InterPro" id="IPR039353">
    <property type="entry name" value="TF_Adf1"/>
</dbReference>
<protein>
    <submittedName>
        <fullName evidence="2">Uncharacterized protein</fullName>
    </submittedName>
</protein>
<dbReference type="VEuPathDB" id="VectorBase:AARA21_005010"/>
<organism evidence="2 3">
    <name type="scientific">Anopheles arabiensis</name>
    <name type="common">Mosquito</name>
    <dbReference type="NCBI Taxonomy" id="7173"/>
    <lineage>
        <taxon>Eukaryota</taxon>
        <taxon>Metazoa</taxon>
        <taxon>Ecdysozoa</taxon>
        <taxon>Arthropoda</taxon>
        <taxon>Hexapoda</taxon>
        <taxon>Insecta</taxon>
        <taxon>Pterygota</taxon>
        <taxon>Neoptera</taxon>
        <taxon>Endopterygota</taxon>
        <taxon>Diptera</taxon>
        <taxon>Nematocera</taxon>
        <taxon>Culicoidea</taxon>
        <taxon>Culicidae</taxon>
        <taxon>Anophelinae</taxon>
        <taxon>Anopheles</taxon>
    </lineage>
</organism>
<dbReference type="AlphaFoldDB" id="A0A182I5Q8"/>
<dbReference type="SMART" id="SM00595">
    <property type="entry name" value="MADF"/>
    <property type="match status" value="2"/>
</dbReference>
<name>A0A182I5Q8_ANOAR</name>
<dbReference type="EnsemblMetazoa" id="AARA008910-RA">
    <property type="protein sequence ID" value="AARA008910-PA"/>
    <property type="gene ID" value="AARA008910"/>
</dbReference>
<evidence type="ECO:0000313" key="2">
    <source>
        <dbReference type="EnsemblMetazoa" id="AARA008910-PA"/>
    </source>
</evidence>
<dbReference type="PANTHER" id="PTHR12243">
    <property type="entry name" value="MADF DOMAIN TRANSCRIPTION FACTOR"/>
    <property type="match status" value="1"/>
</dbReference>
<dbReference type="InterPro" id="IPR004210">
    <property type="entry name" value="BESS_motif"/>
</dbReference>
<dbReference type="EMBL" id="APCN01003485">
    <property type="status" value="NOT_ANNOTATED_CDS"/>
    <property type="molecule type" value="Genomic_DNA"/>
</dbReference>
<keyword evidence="3" id="KW-1185">Reference proteome</keyword>
<dbReference type="PROSITE" id="PS51029">
    <property type="entry name" value="MADF"/>
    <property type="match status" value="2"/>
</dbReference>
<dbReference type="GO" id="GO:0005634">
    <property type="term" value="C:nucleus"/>
    <property type="evidence" value="ECO:0007669"/>
    <property type="project" value="UniProtKB-SubCell"/>
</dbReference>
<dbReference type="VEuPathDB" id="VectorBase:AARA008910"/>
<evidence type="ECO:0000313" key="3">
    <source>
        <dbReference type="Proteomes" id="UP000075840"/>
    </source>
</evidence>
<dbReference type="InterPro" id="IPR006578">
    <property type="entry name" value="MADF-dom"/>
</dbReference>
<sequence>MNETMKRSRKKTIWMTEDETLNLISVIREHRCLWDRTYRINNQQPSREEAWETVSQTVGCSAYDLMEKWRSLQSSYRKCKMRCRTVGPDSVTWVYFPAMKFLDGPNEQSSINPRKMRVVCKGPNNINPVRKLKLKMRRSIEMTREETLYFIEELKKYHCLWDRNDEGHKDKHVRDTAWGELSVKLGYSADDLVEKWASLRSSMRQYRCTIRKRNAAGIDTRLPFIKWPYFSAMLFTVSEELEGLEDSPMIALPTSSTTTQEVGDLVIKRSKLMAKPRYSMAPEFVAVKAEPRSRSPSPTPGEVRGCNILHTQDEDEIYGHSVALLLKQFSAKTKRKLRIQIHDLIAKAQKHAFEKQFGVPYDGKK</sequence>
<proteinExistence type="predicted"/>
<dbReference type="Proteomes" id="UP000075840">
    <property type="component" value="Unassembled WGS sequence"/>
</dbReference>
<dbReference type="GO" id="GO:0005667">
    <property type="term" value="C:transcription regulator complex"/>
    <property type="evidence" value="ECO:0007669"/>
    <property type="project" value="TreeGrafter"/>
</dbReference>
<dbReference type="GO" id="GO:0003677">
    <property type="term" value="F:DNA binding"/>
    <property type="evidence" value="ECO:0007669"/>
    <property type="project" value="InterPro"/>
</dbReference>
<evidence type="ECO:0000256" key="1">
    <source>
        <dbReference type="PROSITE-ProRule" id="PRU00371"/>
    </source>
</evidence>
<accession>A0A182I5Q8</accession>
<reference evidence="2" key="1">
    <citation type="submission" date="2022-08" db="UniProtKB">
        <authorList>
            <consortium name="EnsemblMetazoa"/>
        </authorList>
    </citation>
    <scope>IDENTIFICATION</scope>
    <source>
        <strain evidence="2">Dongola</strain>
    </source>
</reference>
<comment type="subcellular location">
    <subcellularLocation>
        <location evidence="1">Nucleus</location>
    </subcellularLocation>
</comment>